<keyword evidence="15" id="KW-0547">Nucleotide-binding</keyword>
<dbReference type="InterPro" id="IPR001269">
    <property type="entry name" value="DUS_fam"/>
</dbReference>
<evidence type="ECO:0000256" key="3">
    <source>
        <dbReference type="ARBA" id="ARBA00022555"/>
    </source>
</evidence>
<name>W7QXZ4_9ALTE</name>
<evidence type="ECO:0000256" key="10">
    <source>
        <dbReference type="ARBA" id="ARBA00048205"/>
    </source>
</evidence>
<accession>W7QXZ4</accession>
<protein>
    <recommendedName>
        <fullName evidence="12">tRNA-dihydrouridine synthase B</fullName>
        <ecNumber evidence="12">1.3.1.-</ecNumber>
    </recommendedName>
</protein>
<evidence type="ECO:0000256" key="4">
    <source>
        <dbReference type="ARBA" id="ARBA00022630"/>
    </source>
</evidence>
<evidence type="ECO:0000313" key="17">
    <source>
        <dbReference type="EMBL" id="EWH10170.1"/>
    </source>
</evidence>
<feature type="domain" description="DUS-like FMN-binding" evidence="16">
    <location>
        <begin position="14"/>
        <end position="315"/>
    </location>
</feature>
<feature type="binding site" evidence="12 15">
    <location>
        <begin position="16"/>
        <end position="18"/>
    </location>
    <ligand>
        <name>FMN</name>
        <dbReference type="ChEBI" id="CHEBI:58210"/>
    </ligand>
</feature>
<comment type="catalytic activity">
    <reaction evidence="10 12">
        <text>a 5,6-dihydrouridine in tRNA + NADP(+) = a uridine in tRNA + NADPH + H(+)</text>
        <dbReference type="Rhea" id="RHEA:23624"/>
        <dbReference type="Rhea" id="RHEA-COMP:13339"/>
        <dbReference type="Rhea" id="RHEA-COMP:13887"/>
        <dbReference type="ChEBI" id="CHEBI:15378"/>
        <dbReference type="ChEBI" id="CHEBI:57783"/>
        <dbReference type="ChEBI" id="CHEBI:58349"/>
        <dbReference type="ChEBI" id="CHEBI:65315"/>
        <dbReference type="ChEBI" id="CHEBI:74443"/>
    </reaction>
</comment>
<dbReference type="STRING" id="1328313.DS2_09497"/>
<gene>
    <name evidence="12" type="primary">dusB</name>
    <name evidence="17" type="ORF">DS2_09497</name>
</gene>
<evidence type="ECO:0000256" key="11">
    <source>
        <dbReference type="ARBA" id="ARBA00048802"/>
    </source>
</evidence>
<dbReference type="GO" id="GO:0017150">
    <property type="term" value="F:tRNA dihydrouridine synthase activity"/>
    <property type="evidence" value="ECO:0007669"/>
    <property type="project" value="UniProtKB-UniRule"/>
</dbReference>
<feature type="binding site" evidence="12">
    <location>
        <begin position="200"/>
        <end position="202"/>
    </location>
    <ligand>
        <name>FMN</name>
        <dbReference type="ChEBI" id="CHEBI:58210"/>
    </ligand>
</feature>
<comment type="caution">
    <text evidence="17">The sequence shown here is derived from an EMBL/GenBank/DDBJ whole genome shotgun (WGS) entry which is preliminary data.</text>
</comment>
<dbReference type="AlphaFoldDB" id="W7QXZ4"/>
<sequence>MKIGPYTIDNPVFLAPMAGVTDQPFRHICQAMGAGLTTGEMQSSNPEVWDTDKSKARMDLTNERGIRSVQIAGCEPELLAQAAQFNVENGAQIIDINMGCPAKKVNKKLAGSALLQDPELVQRILRTVVNSVNVPVTLKIRTGWSPENRNGIEIAKIAEGEGIQALAIHGRTRECLFKGEAEYATIAAIKQKVSIPIIANGDITTAAKALTVKNFTGADAIMVGRGAQGNPWLIQEIVHLLRYGKMPAGPQLAEIADTVIQHVKDIHIFYGDQKGYRLARKHVSWYLNHIPDSKSYRRAFNAIEGATGQIDSLVEFFDKLLKEKSS</sequence>
<evidence type="ECO:0000313" key="18">
    <source>
        <dbReference type="Proteomes" id="UP000019276"/>
    </source>
</evidence>
<proteinExistence type="inferred from homology"/>
<dbReference type="Proteomes" id="UP000019276">
    <property type="component" value="Unassembled WGS sequence"/>
</dbReference>
<comment type="cofactor">
    <cofactor evidence="1 12 13 15">
        <name>FMN</name>
        <dbReference type="ChEBI" id="CHEBI:58210"/>
    </cofactor>
</comment>
<dbReference type="eggNOG" id="COG0042">
    <property type="taxonomic scope" value="Bacteria"/>
</dbReference>
<dbReference type="EC" id="1.3.1.-" evidence="12"/>
<dbReference type="PANTHER" id="PTHR45846:SF1">
    <property type="entry name" value="TRNA-DIHYDROURIDINE(47) SYNTHASE [NAD(P)(+)]-LIKE"/>
    <property type="match status" value="1"/>
</dbReference>
<dbReference type="GO" id="GO:0000049">
    <property type="term" value="F:tRNA binding"/>
    <property type="evidence" value="ECO:0007669"/>
    <property type="project" value="UniProtKB-UniRule"/>
</dbReference>
<dbReference type="RefSeq" id="WP_035014515.1">
    <property type="nucleotide sequence ID" value="NZ_ARZY01000015.1"/>
</dbReference>
<dbReference type="OrthoDB" id="9764501at2"/>
<dbReference type="PIRSF" id="PIRSF006621">
    <property type="entry name" value="Dus"/>
    <property type="match status" value="1"/>
</dbReference>
<dbReference type="InterPro" id="IPR018517">
    <property type="entry name" value="tRNA_hU_synthase_CS"/>
</dbReference>
<keyword evidence="6 12" id="KW-0819">tRNA processing</keyword>
<dbReference type="Gene3D" id="1.10.1200.80">
    <property type="entry name" value="Putative flavin oxidoreducatase, domain 2"/>
    <property type="match status" value="1"/>
</dbReference>
<evidence type="ECO:0000256" key="13">
    <source>
        <dbReference type="PIRNR" id="PIRNR006621"/>
    </source>
</evidence>
<dbReference type="InterPro" id="IPR035587">
    <property type="entry name" value="DUS-like_FMN-bd"/>
</dbReference>
<feature type="binding site" evidence="12 15">
    <location>
        <begin position="224"/>
        <end position="225"/>
    </location>
    <ligand>
        <name>FMN</name>
        <dbReference type="ChEBI" id="CHEBI:58210"/>
    </ligand>
</feature>
<keyword evidence="9 12" id="KW-0560">Oxidoreductase</keyword>
<dbReference type="PANTHER" id="PTHR45846">
    <property type="entry name" value="TRNA-DIHYDROURIDINE(47) SYNTHASE [NAD(P)(+)]-LIKE"/>
    <property type="match status" value="1"/>
</dbReference>
<evidence type="ECO:0000256" key="9">
    <source>
        <dbReference type="ARBA" id="ARBA00023002"/>
    </source>
</evidence>
<evidence type="ECO:0000256" key="12">
    <source>
        <dbReference type="HAMAP-Rule" id="MF_02042"/>
    </source>
</evidence>
<keyword evidence="3 12" id="KW-0820">tRNA-binding</keyword>
<keyword evidence="7 12" id="KW-0521">NADP</keyword>
<comment type="similarity">
    <text evidence="12">Belongs to the Dus family. DusB subfamily.</text>
</comment>
<dbReference type="Pfam" id="PF01207">
    <property type="entry name" value="Dus"/>
    <property type="match status" value="1"/>
</dbReference>
<evidence type="ECO:0000256" key="5">
    <source>
        <dbReference type="ARBA" id="ARBA00022643"/>
    </source>
</evidence>
<feature type="binding site" evidence="12 15">
    <location>
        <position position="139"/>
    </location>
    <ligand>
        <name>FMN</name>
        <dbReference type="ChEBI" id="CHEBI:58210"/>
    </ligand>
</feature>
<evidence type="ECO:0000256" key="2">
    <source>
        <dbReference type="ARBA" id="ARBA00002790"/>
    </source>
</evidence>
<dbReference type="SUPFAM" id="SSF51395">
    <property type="entry name" value="FMN-linked oxidoreductases"/>
    <property type="match status" value="1"/>
</dbReference>
<dbReference type="Gene3D" id="3.20.20.70">
    <property type="entry name" value="Aldolase class I"/>
    <property type="match status" value="1"/>
</dbReference>
<dbReference type="GO" id="GO:0010181">
    <property type="term" value="F:FMN binding"/>
    <property type="evidence" value="ECO:0007669"/>
    <property type="project" value="UniProtKB-UniRule"/>
</dbReference>
<evidence type="ECO:0000256" key="1">
    <source>
        <dbReference type="ARBA" id="ARBA00001917"/>
    </source>
</evidence>
<reference evidence="17 18" key="1">
    <citation type="journal article" date="2014" name="Genome Announc.">
        <title>Draft Genome Sequence of the Agar-Degrading Bacterium Catenovulum sp. Strain DS-2, Isolated from Intestines of Haliotis diversicolor.</title>
        <authorList>
            <person name="Shan D."/>
            <person name="Li X."/>
            <person name="Gu Z."/>
            <person name="Wei G."/>
            <person name="Gao Z."/>
            <person name="Shao Z."/>
        </authorList>
    </citation>
    <scope>NUCLEOTIDE SEQUENCE [LARGE SCALE GENOMIC DNA]</scope>
    <source>
        <strain evidence="17 18">DS-2</strain>
    </source>
</reference>
<dbReference type="InterPro" id="IPR013785">
    <property type="entry name" value="Aldolase_TIM"/>
</dbReference>
<feature type="binding site" evidence="12 15">
    <location>
        <position position="70"/>
    </location>
    <ligand>
        <name>FMN</name>
        <dbReference type="ChEBI" id="CHEBI:58210"/>
    </ligand>
</feature>
<comment type="similarity">
    <text evidence="13">Belongs to the dus family.</text>
</comment>
<comment type="catalytic activity">
    <reaction evidence="11 12">
        <text>a 5,6-dihydrouridine in tRNA + NAD(+) = a uridine in tRNA + NADH + H(+)</text>
        <dbReference type="Rhea" id="RHEA:54452"/>
        <dbReference type="Rhea" id="RHEA-COMP:13339"/>
        <dbReference type="Rhea" id="RHEA-COMP:13887"/>
        <dbReference type="ChEBI" id="CHEBI:15378"/>
        <dbReference type="ChEBI" id="CHEBI:57540"/>
        <dbReference type="ChEBI" id="CHEBI:57945"/>
        <dbReference type="ChEBI" id="CHEBI:65315"/>
        <dbReference type="ChEBI" id="CHEBI:74443"/>
    </reaction>
</comment>
<evidence type="ECO:0000256" key="7">
    <source>
        <dbReference type="ARBA" id="ARBA00022857"/>
    </source>
</evidence>
<organism evidence="17 18">
    <name type="scientific">Catenovulum agarivorans DS-2</name>
    <dbReference type="NCBI Taxonomy" id="1328313"/>
    <lineage>
        <taxon>Bacteria</taxon>
        <taxon>Pseudomonadati</taxon>
        <taxon>Pseudomonadota</taxon>
        <taxon>Gammaproteobacteria</taxon>
        <taxon>Alteromonadales</taxon>
        <taxon>Alteromonadaceae</taxon>
        <taxon>Catenovulum</taxon>
    </lineage>
</organism>
<dbReference type="PROSITE" id="PS01136">
    <property type="entry name" value="UPF0034"/>
    <property type="match status" value="1"/>
</dbReference>
<keyword evidence="8 12" id="KW-0694">RNA-binding</keyword>
<evidence type="ECO:0000256" key="8">
    <source>
        <dbReference type="ARBA" id="ARBA00022884"/>
    </source>
</evidence>
<dbReference type="EMBL" id="ARZY01000015">
    <property type="protein sequence ID" value="EWH10170.1"/>
    <property type="molecule type" value="Genomic_DNA"/>
</dbReference>
<dbReference type="GO" id="GO:0050660">
    <property type="term" value="F:flavin adenine dinucleotide binding"/>
    <property type="evidence" value="ECO:0007669"/>
    <property type="project" value="InterPro"/>
</dbReference>
<keyword evidence="5 12" id="KW-0288">FMN</keyword>
<evidence type="ECO:0000259" key="16">
    <source>
        <dbReference type="Pfam" id="PF01207"/>
    </source>
</evidence>
<dbReference type="NCBIfam" id="TIGR00737">
    <property type="entry name" value="nifR3_yhdG"/>
    <property type="match status" value="1"/>
</dbReference>
<feature type="active site" description="Proton donor" evidence="12 14">
    <location>
        <position position="100"/>
    </location>
</feature>
<evidence type="ECO:0000256" key="14">
    <source>
        <dbReference type="PIRSR" id="PIRSR006621-1"/>
    </source>
</evidence>
<evidence type="ECO:0000256" key="15">
    <source>
        <dbReference type="PIRSR" id="PIRSR006621-2"/>
    </source>
</evidence>
<dbReference type="PATRIC" id="fig|1328313.3.peg.1945"/>
<feature type="binding site" evidence="15">
    <location>
        <position position="169"/>
    </location>
    <ligand>
        <name>FMN</name>
        <dbReference type="ChEBI" id="CHEBI:58210"/>
    </ligand>
</feature>
<dbReference type="InterPro" id="IPR032887">
    <property type="entry name" value="DusB"/>
</dbReference>
<keyword evidence="4 12" id="KW-0285">Flavoprotein</keyword>
<dbReference type="InterPro" id="IPR024036">
    <property type="entry name" value="tRNA-dHydroUridine_Synthase_C"/>
</dbReference>
<dbReference type="CDD" id="cd02801">
    <property type="entry name" value="DUS_like_FMN"/>
    <property type="match status" value="1"/>
</dbReference>
<evidence type="ECO:0000256" key="6">
    <source>
        <dbReference type="ARBA" id="ARBA00022694"/>
    </source>
</evidence>
<keyword evidence="18" id="KW-1185">Reference proteome</keyword>
<dbReference type="InterPro" id="IPR004652">
    <property type="entry name" value="DusB-like"/>
</dbReference>
<dbReference type="HAMAP" id="MF_02042">
    <property type="entry name" value="DusB_subfam"/>
    <property type="match status" value="1"/>
</dbReference>
<comment type="function">
    <text evidence="2 12 13">Catalyzes the synthesis of 5,6-dihydrouridine (D), a modified base found in the D-loop of most tRNAs, via the reduction of the C5-C6 double bond in target uridines.</text>
</comment>